<dbReference type="GO" id="GO:0004722">
    <property type="term" value="F:protein serine/threonine phosphatase activity"/>
    <property type="evidence" value="ECO:0007669"/>
    <property type="project" value="UniProtKB-EC"/>
</dbReference>
<dbReference type="SMART" id="SM00332">
    <property type="entry name" value="PP2Cc"/>
    <property type="match status" value="1"/>
</dbReference>
<evidence type="ECO:0000256" key="2">
    <source>
        <dbReference type="SAM" id="MobiDB-lite"/>
    </source>
</evidence>
<comment type="similarity">
    <text evidence="1">Belongs to the PP2C family.</text>
</comment>
<proteinExistence type="inferred from homology"/>
<dbReference type="PROSITE" id="PS51746">
    <property type="entry name" value="PPM_2"/>
    <property type="match status" value="1"/>
</dbReference>
<comment type="catalytic activity">
    <reaction evidence="1">
        <text>O-phospho-L-seryl-[protein] + H2O = L-seryl-[protein] + phosphate</text>
        <dbReference type="Rhea" id="RHEA:20629"/>
        <dbReference type="Rhea" id="RHEA-COMP:9863"/>
        <dbReference type="Rhea" id="RHEA-COMP:11604"/>
        <dbReference type="ChEBI" id="CHEBI:15377"/>
        <dbReference type="ChEBI" id="CHEBI:29999"/>
        <dbReference type="ChEBI" id="CHEBI:43474"/>
        <dbReference type="ChEBI" id="CHEBI:83421"/>
        <dbReference type="EC" id="3.1.3.16"/>
    </reaction>
</comment>
<dbReference type="PANTHER" id="PTHR12320:SF1">
    <property type="entry name" value="PROTEIN PHOSPHATASE PTC7 HOMOLOG"/>
    <property type="match status" value="1"/>
</dbReference>
<comment type="cofactor">
    <cofactor evidence="1">
        <name>Mn(2+)</name>
        <dbReference type="ChEBI" id="CHEBI:29035"/>
    </cofactor>
</comment>
<keyword evidence="1" id="KW-0479">Metal-binding</keyword>
<dbReference type="InParanoid" id="A0A0G4E906"/>
<keyword evidence="1" id="KW-0464">Manganese</keyword>
<feature type="compositionally biased region" description="Polar residues" evidence="2">
    <location>
        <begin position="372"/>
        <end position="385"/>
    </location>
</feature>
<keyword evidence="1" id="KW-0460">Magnesium</keyword>
<feature type="region of interest" description="Disordered" evidence="2">
    <location>
        <begin position="372"/>
        <end position="417"/>
    </location>
</feature>
<protein>
    <recommendedName>
        <fullName evidence="1">Protein phosphatase</fullName>
        <ecNumber evidence="1">3.1.3.16</ecNumber>
    </recommendedName>
</protein>
<gene>
    <name evidence="4" type="ORF">Vbra_10837</name>
</gene>
<keyword evidence="1" id="KW-0378">Hydrolase</keyword>
<evidence type="ECO:0000313" key="5">
    <source>
        <dbReference type="Proteomes" id="UP000041254"/>
    </source>
</evidence>
<dbReference type="STRING" id="1169540.A0A0G4E906"/>
<dbReference type="AlphaFoldDB" id="A0A0G4E906"/>
<dbReference type="SUPFAM" id="SSF81606">
    <property type="entry name" value="PP2C-like"/>
    <property type="match status" value="1"/>
</dbReference>
<evidence type="ECO:0000313" key="4">
    <source>
        <dbReference type="EMBL" id="CEL91685.1"/>
    </source>
</evidence>
<dbReference type="VEuPathDB" id="CryptoDB:Vbra_10837"/>
<organism evidence="4 5">
    <name type="scientific">Vitrella brassicaformis (strain CCMP3155)</name>
    <dbReference type="NCBI Taxonomy" id="1169540"/>
    <lineage>
        <taxon>Eukaryota</taxon>
        <taxon>Sar</taxon>
        <taxon>Alveolata</taxon>
        <taxon>Colpodellida</taxon>
        <taxon>Vitrellaceae</taxon>
        <taxon>Vitrella</taxon>
    </lineage>
</organism>
<sequence length="723" mass="77620">MTPSLFAVALGRGDLSSLAASPHSPSVAFIRTLLLHRSGGLQVLGRLIREERSSVLNAGFIVIIQHSLSADGTAILLLSTPAAGRVRVQPAGPVPVDVVQALRSTYCGHEQEVPDAIARCLAGVGLSEGGLIECSERQERAIEQWLQQRQREVGGHHPHDLNHPLLAKKGSSKRLMACPLPPYHPHSHPHSHPPRIAFLAEHGKDTTKEENFSPKSISTHVSSSASSIPSFRRLSPHPLNAHLSPFNASSPDFLRSAASMSDVTGDFLSDEFPPISPTPPPRTPLAMRGGAFTIPHPEKIKKGAADAYFIDEREGVAAVADGVGEWVQLGIDPKLFAQQLMDGARVAVRSLSQHSDTDDDFDVVRQASGMSTATTHYQSYPSGSPASGKHRTTVDRRPSLPPPCASDQPLLPPLADAPSKAAARALHAIKGGLEATKENKAWGSSTAIIACLDPLGHSLGVANLGDSKALVLRRLKPSDGDSSSGGSAAAEADRPVSAGSEMSVADPAPMVMCEGVRVGAVPHYKSMPPKREDGGMERWRRAVAGVDSKGQGPCGHQWTVVHRTTEQQHSFNCPYQLANLPGAPDWPQLQKEGKGKLVRLLRNALIKKQPNLSDDPDKSDLYTFDVHEGDLLLMGSDGLFDNLFDDEIMEHLKTAVPPSGPEPYTPPHVVAQSLARRAHQRSFDRKALTPYGVGAQRNGERHRGGKPDDITVVACWVMRAHDD</sequence>
<evidence type="ECO:0000259" key="3">
    <source>
        <dbReference type="PROSITE" id="PS51746"/>
    </source>
</evidence>
<accession>A0A0G4E906</accession>
<dbReference type="EMBL" id="CDMY01000013">
    <property type="protein sequence ID" value="CEL91685.1"/>
    <property type="molecule type" value="Genomic_DNA"/>
</dbReference>
<name>A0A0G4E906_VITBC</name>
<feature type="compositionally biased region" description="Low complexity" evidence="2">
    <location>
        <begin position="480"/>
        <end position="490"/>
    </location>
</feature>
<dbReference type="PANTHER" id="PTHR12320">
    <property type="entry name" value="PROTEIN PHOSPHATASE 2C"/>
    <property type="match status" value="1"/>
</dbReference>
<comment type="cofactor">
    <cofactor evidence="1">
        <name>Mg(2+)</name>
        <dbReference type="ChEBI" id="CHEBI:18420"/>
    </cofactor>
</comment>
<keyword evidence="5" id="KW-1185">Reference proteome</keyword>
<dbReference type="OrthoDB" id="60843at2759"/>
<dbReference type="EC" id="3.1.3.16" evidence="1"/>
<feature type="domain" description="PPM-type phosphatase" evidence="3">
    <location>
        <begin position="288"/>
        <end position="717"/>
    </location>
</feature>
<reference evidence="4 5" key="1">
    <citation type="submission" date="2014-11" db="EMBL/GenBank/DDBJ databases">
        <authorList>
            <person name="Zhu J."/>
            <person name="Qi W."/>
            <person name="Song R."/>
        </authorList>
    </citation>
    <scope>NUCLEOTIDE SEQUENCE [LARGE SCALE GENOMIC DNA]</scope>
</reference>
<feature type="region of interest" description="Disordered" evidence="2">
    <location>
        <begin position="477"/>
        <end position="502"/>
    </location>
</feature>
<evidence type="ECO:0000256" key="1">
    <source>
        <dbReference type="RuleBase" id="RU366020"/>
    </source>
</evidence>
<dbReference type="InterPro" id="IPR036457">
    <property type="entry name" value="PPM-type-like_dom_sf"/>
</dbReference>
<dbReference type="Gene3D" id="3.60.40.10">
    <property type="entry name" value="PPM-type phosphatase domain"/>
    <property type="match status" value="1"/>
</dbReference>
<dbReference type="GO" id="GO:0046872">
    <property type="term" value="F:metal ion binding"/>
    <property type="evidence" value="ECO:0007669"/>
    <property type="project" value="UniProtKB-UniRule"/>
</dbReference>
<comment type="catalytic activity">
    <reaction evidence="1">
        <text>O-phospho-L-threonyl-[protein] + H2O = L-threonyl-[protein] + phosphate</text>
        <dbReference type="Rhea" id="RHEA:47004"/>
        <dbReference type="Rhea" id="RHEA-COMP:11060"/>
        <dbReference type="Rhea" id="RHEA-COMP:11605"/>
        <dbReference type="ChEBI" id="CHEBI:15377"/>
        <dbReference type="ChEBI" id="CHEBI:30013"/>
        <dbReference type="ChEBI" id="CHEBI:43474"/>
        <dbReference type="ChEBI" id="CHEBI:61977"/>
        <dbReference type="EC" id="3.1.3.16"/>
    </reaction>
</comment>
<dbReference type="InterPro" id="IPR039123">
    <property type="entry name" value="PPTC7"/>
</dbReference>
<dbReference type="InterPro" id="IPR001932">
    <property type="entry name" value="PPM-type_phosphatase-like_dom"/>
</dbReference>
<keyword evidence="1" id="KW-0904">Protein phosphatase</keyword>
<dbReference type="PhylomeDB" id="A0A0G4E906"/>
<dbReference type="Proteomes" id="UP000041254">
    <property type="component" value="Unassembled WGS sequence"/>
</dbReference>